<evidence type="ECO:0000256" key="3">
    <source>
        <dbReference type="ARBA" id="ARBA00022679"/>
    </source>
</evidence>
<dbReference type="Proteomes" id="UP000319836">
    <property type="component" value="Unassembled WGS sequence"/>
</dbReference>
<dbReference type="InterPro" id="IPR013216">
    <property type="entry name" value="Methyltransf_11"/>
</dbReference>
<evidence type="ECO:0000259" key="4">
    <source>
        <dbReference type="Pfam" id="PF08241"/>
    </source>
</evidence>
<proteinExistence type="inferred from homology"/>
<dbReference type="GO" id="GO:0032259">
    <property type="term" value="P:methylation"/>
    <property type="evidence" value="ECO:0007669"/>
    <property type="project" value="UniProtKB-KW"/>
</dbReference>
<dbReference type="GO" id="GO:0008757">
    <property type="term" value="F:S-adenosylmethionine-dependent methyltransferase activity"/>
    <property type="evidence" value="ECO:0007669"/>
    <property type="project" value="InterPro"/>
</dbReference>
<evidence type="ECO:0000313" key="5">
    <source>
        <dbReference type="EMBL" id="TMQ70702.1"/>
    </source>
</evidence>
<sequence length="264" mass="29225">MSDPPHGTDAIARQFGAQARLYAVSEIHRSGATLTRLLEKMEPVMDESLLDLACGPAHVALTFAPYVARAMGFDASIEMLQAARLGARGKSIENFDAASGDVHRLPFVERSFDLVTCRAAAHHFVDPGAAMREAARVLRRGGRLGIVDGMVSEDDELDRFINDLDVLHDATTVRNYRPSEWRAMIASAGLRLDLLEDEVRELAGGRSLAEWIARAGGSSAVFDEARRRLLEAPPRIREYLLVEERVDDVLFDYARVLIVARRVD</sequence>
<feature type="domain" description="Methyltransferase type 11" evidence="4">
    <location>
        <begin position="50"/>
        <end position="144"/>
    </location>
</feature>
<dbReference type="InterPro" id="IPR051052">
    <property type="entry name" value="Diverse_substrate_MTase"/>
</dbReference>
<comment type="caution">
    <text evidence="5">The sequence shown here is derived from an EMBL/GenBank/DDBJ whole genome shotgun (WGS) entry which is preliminary data.</text>
</comment>
<dbReference type="SUPFAM" id="SSF53335">
    <property type="entry name" value="S-adenosyl-L-methionine-dependent methyltransferases"/>
    <property type="match status" value="1"/>
</dbReference>
<accession>A0A538U476</accession>
<gene>
    <name evidence="5" type="ORF">E6K80_07740</name>
</gene>
<name>A0A538U476_UNCEI</name>
<keyword evidence="3 5" id="KW-0808">Transferase</keyword>
<evidence type="ECO:0000313" key="6">
    <source>
        <dbReference type="Proteomes" id="UP000319836"/>
    </source>
</evidence>
<comment type="similarity">
    <text evidence="1">Belongs to the methyltransferase superfamily.</text>
</comment>
<organism evidence="5 6">
    <name type="scientific">Eiseniibacteriota bacterium</name>
    <dbReference type="NCBI Taxonomy" id="2212470"/>
    <lineage>
        <taxon>Bacteria</taxon>
        <taxon>Candidatus Eiseniibacteriota</taxon>
    </lineage>
</organism>
<evidence type="ECO:0000256" key="1">
    <source>
        <dbReference type="ARBA" id="ARBA00008361"/>
    </source>
</evidence>
<dbReference type="EMBL" id="VBPA01000186">
    <property type="protein sequence ID" value="TMQ70702.1"/>
    <property type="molecule type" value="Genomic_DNA"/>
</dbReference>
<dbReference type="PANTHER" id="PTHR44942:SF4">
    <property type="entry name" value="METHYLTRANSFERASE TYPE 11 DOMAIN-CONTAINING PROTEIN"/>
    <property type="match status" value="1"/>
</dbReference>
<evidence type="ECO:0000256" key="2">
    <source>
        <dbReference type="ARBA" id="ARBA00022603"/>
    </source>
</evidence>
<dbReference type="Gene3D" id="3.40.50.150">
    <property type="entry name" value="Vaccinia Virus protein VP39"/>
    <property type="match status" value="1"/>
</dbReference>
<dbReference type="CDD" id="cd02440">
    <property type="entry name" value="AdoMet_MTases"/>
    <property type="match status" value="1"/>
</dbReference>
<dbReference type="PANTHER" id="PTHR44942">
    <property type="entry name" value="METHYLTRANSF_11 DOMAIN-CONTAINING PROTEIN"/>
    <property type="match status" value="1"/>
</dbReference>
<keyword evidence="2 5" id="KW-0489">Methyltransferase</keyword>
<reference evidence="5 6" key="1">
    <citation type="journal article" date="2019" name="Nat. Microbiol.">
        <title>Mediterranean grassland soil C-N compound turnover is dependent on rainfall and depth, and is mediated by genomically divergent microorganisms.</title>
        <authorList>
            <person name="Diamond S."/>
            <person name="Andeer P.F."/>
            <person name="Li Z."/>
            <person name="Crits-Christoph A."/>
            <person name="Burstein D."/>
            <person name="Anantharaman K."/>
            <person name="Lane K.R."/>
            <person name="Thomas B.C."/>
            <person name="Pan C."/>
            <person name="Northen T.R."/>
            <person name="Banfield J.F."/>
        </authorList>
    </citation>
    <scope>NUCLEOTIDE SEQUENCE [LARGE SCALE GENOMIC DNA]</scope>
    <source>
        <strain evidence="5">WS_10</strain>
    </source>
</reference>
<dbReference type="Pfam" id="PF08241">
    <property type="entry name" value="Methyltransf_11"/>
    <property type="match status" value="1"/>
</dbReference>
<protein>
    <submittedName>
        <fullName evidence="5">Class I SAM-dependent methyltransferase</fullName>
    </submittedName>
</protein>
<dbReference type="AlphaFoldDB" id="A0A538U476"/>
<dbReference type="InterPro" id="IPR029063">
    <property type="entry name" value="SAM-dependent_MTases_sf"/>
</dbReference>